<dbReference type="GO" id="GO:0006355">
    <property type="term" value="P:regulation of DNA-templated transcription"/>
    <property type="evidence" value="ECO:0007669"/>
    <property type="project" value="InterPro"/>
</dbReference>
<dbReference type="SUPFAM" id="SSF46894">
    <property type="entry name" value="C-terminal effector domain of the bipartite response regulators"/>
    <property type="match status" value="1"/>
</dbReference>
<protein>
    <submittedName>
        <fullName evidence="6">Two component transcriptional regulator, LuxR family</fullName>
    </submittedName>
</protein>
<dbReference type="SMART" id="SM00421">
    <property type="entry name" value="HTH_LUXR"/>
    <property type="match status" value="1"/>
</dbReference>
<dbReference type="Gene3D" id="3.40.50.2300">
    <property type="match status" value="1"/>
</dbReference>
<keyword evidence="1 3" id="KW-0597">Phosphoprotein</keyword>
<dbReference type="InterPro" id="IPR011006">
    <property type="entry name" value="CheY-like_superfamily"/>
</dbReference>
<dbReference type="Pfam" id="PF00196">
    <property type="entry name" value="GerE"/>
    <property type="match status" value="1"/>
</dbReference>
<proteinExistence type="predicted"/>
<dbReference type="RefSeq" id="WP_114592933.1">
    <property type="nucleotide sequence ID" value="NZ_CP031165.1"/>
</dbReference>
<evidence type="ECO:0000256" key="3">
    <source>
        <dbReference type="PROSITE-ProRule" id="PRU00169"/>
    </source>
</evidence>
<evidence type="ECO:0000259" key="4">
    <source>
        <dbReference type="PROSITE" id="PS50043"/>
    </source>
</evidence>
<evidence type="ECO:0000256" key="2">
    <source>
        <dbReference type="ARBA" id="ARBA00023125"/>
    </source>
</evidence>
<gene>
    <name evidence="6" type="ORF">DVS28_a3939</name>
</gene>
<dbReference type="GO" id="GO:0000160">
    <property type="term" value="P:phosphorelay signal transduction system"/>
    <property type="evidence" value="ECO:0007669"/>
    <property type="project" value="InterPro"/>
</dbReference>
<dbReference type="InterPro" id="IPR016032">
    <property type="entry name" value="Sig_transdc_resp-reg_C-effctor"/>
</dbReference>
<dbReference type="PROSITE" id="PS50043">
    <property type="entry name" value="HTH_LUXR_2"/>
    <property type="match status" value="1"/>
</dbReference>
<reference evidence="6 7" key="1">
    <citation type="submission" date="2018-09" db="EMBL/GenBank/DDBJ databases">
        <title>Complete genome sequence of Euzebya sp. DY32-46 isolated from seawater of Pacific Ocean.</title>
        <authorList>
            <person name="Xu L."/>
            <person name="Wu Y.-H."/>
            <person name="Xu X.-W."/>
        </authorList>
    </citation>
    <scope>NUCLEOTIDE SEQUENCE [LARGE SCALE GENOMIC DNA]</scope>
    <source>
        <strain evidence="6 7">DY32-46</strain>
    </source>
</reference>
<name>A0A346Y2B4_9ACTN</name>
<keyword evidence="7" id="KW-1185">Reference proteome</keyword>
<feature type="modified residue" description="4-aspartylphosphate" evidence="3">
    <location>
        <position position="57"/>
    </location>
</feature>
<dbReference type="PROSITE" id="PS50110">
    <property type="entry name" value="RESPONSE_REGULATORY"/>
    <property type="match status" value="1"/>
</dbReference>
<dbReference type="CDD" id="cd17535">
    <property type="entry name" value="REC_NarL-like"/>
    <property type="match status" value="1"/>
</dbReference>
<dbReference type="Proteomes" id="UP000264006">
    <property type="component" value="Chromosome"/>
</dbReference>
<dbReference type="GO" id="GO:0003677">
    <property type="term" value="F:DNA binding"/>
    <property type="evidence" value="ECO:0007669"/>
    <property type="project" value="UniProtKB-KW"/>
</dbReference>
<dbReference type="InterPro" id="IPR058245">
    <property type="entry name" value="NreC/VraR/RcsB-like_REC"/>
</dbReference>
<dbReference type="InterPro" id="IPR000792">
    <property type="entry name" value="Tscrpt_reg_LuxR_C"/>
</dbReference>
<evidence type="ECO:0000313" key="7">
    <source>
        <dbReference type="Proteomes" id="UP000264006"/>
    </source>
</evidence>
<accession>A0A346Y2B4</accession>
<dbReference type="OrthoDB" id="3171335at2"/>
<dbReference type="KEGG" id="euz:DVS28_a3939"/>
<evidence type="ECO:0000256" key="1">
    <source>
        <dbReference type="ARBA" id="ARBA00022553"/>
    </source>
</evidence>
<keyword evidence="2" id="KW-0238">DNA-binding</keyword>
<dbReference type="Pfam" id="PF00072">
    <property type="entry name" value="Response_reg"/>
    <property type="match status" value="1"/>
</dbReference>
<feature type="domain" description="Response regulatory" evidence="5">
    <location>
        <begin position="6"/>
        <end position="122"/>
    </location>
</feature>
<dbReference type="AlphaFoldDB" id="A0A346Y2B4"/>
<sequence length="212" mass="22790">MSEPIGVVIVDDHSLVREGLQSLLSQFSDIRVTGEAGTIAEAVKVIGDVEPDLVLLDLRLGEEEGVEVARQLRASGSDVTILMLSVHDTSRHLREALAAGADGYLLKSVAGADLAAGIRNAVAGETVIGQEFVPKLLEDAQRGVPMGQPDVTKREQEVLELVAEGMANREIAEKLGISARTAQKHLENLFKKFSVHDRTELVAHAFRRGLLG</sequence>
<dbReference type="InterPro" id="IPR039420">
    <property type="entry name" value="WalR-like"/>
</dbReference>
<dbReference type="PANTHER" id="PTHR43214">
    <property type="entry name" value="TWO-COMPONENT RESPONSE REGULATOR"/>
    <property type="match status" value="1"/>
</dbReference>
<evidence type="ECO:0000259" key="5">
    <source>
        <dbReference type="PROSITE" id="PS50110"/>
    </source>
</evidence>
<dbReference type="PRINTS" id="PR00038">
    <property type="entry name" value="HTHLUXR"/>
</dbReference>
<dbReference type="InterPro" id="IPR001789">
    <property type="entry name" value="Sig_transdc_resp-reg_receiver"/>
</dbReference>
<dbReference type="EMBL" id="CP031165">
    <property type="protein sequence ID" value="AXV08611.1"/>
    <property type="molecule type" value="Genomic_DNA"/>
</dbReference>
<dbReference type="SUPFAM" id="SSF52172">
    <property type="entry name" value="CheY-like"/>
    <property type="match status" value="1"/>
</dbReference>
<feature type="domain" description="HTH luxR-type" evidence="4">
    <location>
        <begin position="144"/>
        <end position="209"/>
    </location>
</feature>
<evidence type="ECO:0000313" key="6">
    <source>
        <dbReference type="EMBL" id="AXV08611.1"/>
    </source>
</evidence>
<organism evidence="6 7">
    <name type="scientific">Euzebya pacifica</name>
    <dbReference type="NCBI Taxonomy" id="1608957"/>
    <lineage>
        <taxon>Bacteria</taxon>
        <taxon>Bacillati</taxon>
        <taxon>Actinomycetota</taxon>
        <taxon>Nitriliruptoria</taxon>
        <taxon>Euzebyales</taxon>
    </lineage>
</organism>
<dbReference type="SMART" id="SM00448">
    <property type="entry name" value="REC"/>
    <property type="match status" value="1"/>
</dbReference>
<dbReference type="CDD" id="cd06170">
    <property type="entry name" value="LuxR_C_like"/>
    <property type="match status" value="1"/>
</dbReference>